<dbReference type="Pfam" id="PF13561">
    <property type="entry name" value="adh_short_C2"/>
    <property type="match status" value="1"/>
</dbReference>
<reference evidence="4 5" key="1">
    <citation type="submission" date="2019-06" db="EMBL/GenBank/DDBJ databases">
        <title>Whole genome shotgun sequence of Cellulomonas gelida NBRC 3748.</title>
        <authorList>
            <person name="Hosoyama A."/>
            <person name="Uohara A."/>
            <person name="Ohji S."/>
            <person name="Ichikawa N."/>
        </authorList>
    </citation>
    <scope>NUCLEOTIDE SEQUENCE [LARGE SCALE GENOMIC DNA]</scope>
    <source>
        <strain evidence="4 5">NBRC 3748</strain>
    </source>
</reference>
<dbReference type="Gene3D" id="3.40.50.720">
    <property type="entry name" value="NAD(P)-binding Rossmann-like Domain"/>
    <property type="match status" value="1"/>
</dbReference>
<proteinExistence type="inferred from homology"/>
<dbReference type="SUPFAM" id="SSF51735">
    <property type="entry name" value="NAD(P)-binding Rossmann-fold domains"/>
    <property type="match status" value="1"/>
</dbReference>
<evidence type="ECO:0000256" key="1">
    <source>
        <dbReference type="ARBA" id="ARBA00006484"/>
    </source>
</evidence>
<evidence type="ECO:0000313" key="4">
    <source>
        <dbReference type="EMBL" id="GEA84050.1"/>
    </source>
</evidence>
<dbReference type="InterPro" id="IPR036291">
    <property type="entry name" value="NAD(P)-bd_dom_sf"/>
</dbReference>
<sequence length="285" mass="30010">MNDAARPAQQQDPPGLTAPMTPQPDHGEQSYEGHGLLLGRRALITGGDSGIGRAVAIAFAREGADVAIGYLAEEQEDADETARWVREAGRSCVLVPGDLRDEQTARDVVRRAVDGLGGLDLVVNNAGYQMARRDAFTDVTTDDLDRVMKTNLYALVWVTQEALPHLGEGSAIVNCSSIQAYQPSQSLVDYASTKAAINNMTVNLAAELGPRGIRVNAVAPGPIWTPLQPATQPPEKVETFGQDTPLGRAGEPAEVAAAFVFLASSVTGSYVSGTVLGVTGGKPVF</sequence>
<dbReference type="InterPro" id="IPR020904">
    <property type="entry name" value="Sc_DH/Rdtase_CS"/>
</dbReference>
<dbReference type="OrthoDB" id="9809287at2"/>
<comment type="similarity">
    <text evidence="1">Belongs to the short-chain dehydrogenases/reductases (SDR) family.</text>
</comment>
<dbReference type="AlphaFoldDB" id="A0A4Y3KM62"/>
<evidence type="ECO:0000256" key="2">
    <source>
        <dbReference type="ARBA" id="ARBA00023002"/>
    </source>
</evidence>
<evidence type="ECO:0000256" key="3">
    <source>
        <dbReference type="SAM" id="MobiDB-lite"/>
    </source>
</evidence>
<dbReference type="PRINTS" id="PR00081">
    <property type="entry name" value="GDHRDH"/>
</dbReference>
<dbReference type="PANTHER" id="PTHR48107">
    <property type="entry name" value="NADPH-DEPENDENT ALDEHYDE REDUCTASE-LIKE PROTEIN, CHLOROPLASTIC-RELATED"/>
    <property type="match status" value="1"/>
</dbReference>
<dbReference type="GO" id="GO:0016614">
    <property type="term" value="F:oxidoreductase activity, acting on CH-OH group of donors"/>
    <property type="evidence" value="ECO:0007669"/>
    <property type="project" value="UniProtKB-ARBA"/>
</dbReference>
<name>A0A4Y3KM62_9CELL</name>
<dbReference type="RefSeq" id="WP_141369749.1">
    <property type="nucleotide sequence ID" value="NZ_BJLQ01000010.1"/>
</dbReference>
<dbReference type="FunFam" id="3.40.50.720:FF:000084">
    <property type="entry name" value="Short-chain dehydrogenase reductase"/>
    <property type="match status" value="1"/>
</dbReference>
<dbReference type="PRINTS" id="PR00080">
    <property type="entry name" value="SDRFAMILY"/>
</dbReference>
<evidence type="ECO:0000313" key="5">
    <source>
        <dbReference type="Proteomes" id="UP000320461"/>
    </source>
</evidence>
<accession>A0A4Y3KM62</accession>
<keyword evidence="5" id="KW-1185">Reference proteome</keyword>
<protein>
    <submittedName>
        <fullName evidence="4">Dehydrogenase</fullName>
    </submittedName>
</protein>
<dbReference type="EMBL" id="BJLQ01000010">
    <property type="protein sequence ID" value="GEA84050.1"/>
    <property type="molecule type" value="Genomic_DNA"/>
</dbReference>
<feature type="region of interest" description="Disordered" evidence="3">
    <location>
        <begin position="1"/>
        <end position="32"/>
    </location>
</feature>
<gene>
    <name evidence="4" type="ORF">CGE01nite_13010</name>
</gene>
<dbReference type="InterPro" id="IPR002347">
    <property type="entry name" value="SDR_fam"/>
</dbReference>
<keyword evidence="2" id="KW-0560">Oxidoreductase</keyword>
<dbReference type="Proteomes" id="UP000320461">
    <property type="component" value="Unassembled WGS sequence"/>
</dbReference>
<organism evidence="4 5">
    <name type="scientific">Cellulomonas gelida</name>
    <dbReference type="NCBI Taxonomy" id="1712"/>
    <lineage>
        <taxon>Bacteria</taxon>
        <taxon>Bacillati</taxon>
        <taxon>Actinomycetota</taxon>
        <taxon>Actinomycetes</taxon>
        <taxon>Micrococcales</taxon>
        <taxon>Cellulomonadaceae</taxon>
        <taxon>Cellulomonas</taxon>
    </lineage>
</organism>
<comment type="caution">
    <text evidence="4">The sequence shown here is derived from an EMBL/GenBank/DDBJ whole genome shotgun (WGS) entry which is preliminary data.</text>
</comment>
<dbReference type="PANTHER" id="PTHR48107:SF16">
    <property type="entry name" value="NADPH-DEPENDENT ALDEHYDE REDUCTASE 1, CHLOROPLASTIC"/>
    <property type="match status" value="1"/>
</dbReference>
<dbReference type="PROSITE" id="PS00061">
    <property type="entry name" value="ADH_SHORT"/>
    <property type="match status" value="1"/>
</dbReference>